<organism evidence="4 5">
    <name type="scientific">Actinomadura rubrisoli</name>
    <dbReference type="NCBI Taxonomy" id="2530368"/>
    <lineage>
        <taxon>Bacteria</taxon>
        <taxon>Bacillati</taxon>
        <taxon>Actinomycetota</taxon>
        <taxon>Actinomycetes</taxon>
        <taxon>Streptosporangiales</taxon>
        <taxon>Thermomonosporaceae</taxon>
        <taxon>Actinomadura</taxon>
    </lineage>
</organism>
<dbReference type="Pfam" id="PF02719">
    <property type="entry name" value="Polysacc_synt_2"/>
    <property type="match status" value="1"/>
</dbReference>
<feature type="region of interest" description="Disordered" evidence="2">
    <location>
        <begin position="368"/>
        <end position="399"/>
    </location>
</feature>
<dbReference type="Gene3D" id="3.40.50.720">
    <property type="entry name" value="NAD(P)-binding Rossmann-like Domain"/>
    <property type="match status" value="1"/>
</dbReference>
<dbReference type="OrthoDB" id="9804264at2"/>
<dbReference type="SUPFAM" id="SSF51735">
    <property type="entry name" value="NAD(P)-binding Rossmann-fold domains"/>
    <property type="match status" value="1"/>
</dbReference>
<dbReference type="InterPro" id="IPR051203">
    <property type="entry name" value="Polysaccharide_Synthase-Rel"/>
</dbReference>
<protein>
    <submittedName>
        <fullName evidence="4">Polysaccharide biosynthesis protein</fullName>
    </submittedName>
</protein>
<dbReference type="AlphaFoldDB" id="A0A4R5B3H0"/>
<dbReference type="PANTHER" id="PTHR43318:SF1">
    <property type="entry name" value="POLYSACCHARIDE BIOSYNTHESIS PROTEIN EPSC-RELATED"/>
    <property type="match status" value="1"/>
</dbReference>
<dbReference type="InterPro" id="IPR036291">
    <property type="entry name" value="NAD(P)-bd_dom_sf"/>
</dbReference>
<reference evidence="4 5" key="1">
    <citation type="submission" date="2019-03" db="EMBL/GenBank/DDBJ databases">
        <title>Draft genome sequences of novel Actinobacteria.</title>
        <authorList>
            <person name="Sahin N."/>
            <person name="Ay H."/>
            <person name="Saygin H."/>
        </authorList>
    </citation>
    <scope>NUCLEOTIDE SEQUENCE [LARGE SCALE GENOMIC DNA]</scope>
    <source>
        <strain evidence="4 5">H3C3</strain>
    </source>
</reference>
<gene>
    <name evidence="4" type="ORF">E1298_26085</name>
</gene>
<evidence type="ECO:0000256" key="2">
    <source>
        <dbReference type="SAM" id="MobiDB-lite"/>
    </source>
</evidence>
<evidence type="ECO:0000313" key="5">
    <source>
        <dbReference type="Proteomes" id="UP000294513"/>
    </source>
</evidence>
<sequence>MRWFLSRLPRRVAVPDTAPTPASPLALLMGRDEVVLSGHRGQRMVRGRRVLITGACGTIGSALCHQVERLEPAALCLVDKDGGGLARLGREMTGWLDEDAVTLAEADVRDGRRVDQVIGDARPELLFHTAGQNKLAKVELDPCRGVADNVLGTRYVVDSAVRHDVQRLVFVSSDKAAEPTSVFGATMRLGELLLQTATGGPTCFAAVRVGNVIGEAGPLLALLAHRISCGEAVTITHPEVARHFMTVEEAAGLLIEAAALAEEAETFALDMGSPVPVIELVHRYAEQLRLPEVTIRFSGLGPGEKLAEKAFSDSERRIRTAHPKIWATRPAAPPAGLPQLLDALDAAAGTGDVDGVRLLLRRLLPEYHPIRRPRPPGDPPPAGPSSLHEAGCSPDPPGL</sequence>
<evidence type="ECO:0000313" key="4">
    <source>
        <dbReference type="EMBL" id="TDD80301.1"/>
    </source>
</evidence>
<feature type="domain" description="Polysaccharide biosynthesis protein CapD-like" evidence="3">
    <location>
        <begin position="50"/>
        <end position="328"/>
    </location>
</feature>
<dbReference type="PANTHER" id="PTHR43318">
    <property type="entry name" value="UDP-N-ACETYLGLUCOSAMINE 4,6-DEHYDRATASE"/>
    <property type="match status" value="1"/>
</dbReference>
<accession>A0A4R5B3H0</accession>
<dbReference type="EMBL" id="SMKU01000155">
    <property type="protein sequence ID" value="TDD80301.1"/>
    <property type="molecule type" value="Genomic_DNA"/>
</dbReference>
<name>A0A4R5B3H0_9ACTN</name>
<evidence type="ECO:0000256" key="1">
    <source>
        <dbReference type="ARBA" id="ARBA00007430"/>
    </source>
</evidence>
<comment type="caution">
    <text evidence="4">The sequence shown here is derived from an EMBL/GenBank/DDBJ whole genome shotgun (WGS) entry which is preliminary data.</text>
</comment>
<dbReference type="RefSeq" id="WP_131897717.1">
    <property type="nucleotide sequence ID" value="NZ_SMKU01000155.1"/>
</dbReference>
<comment type="similarity">
    <text evidence="1">Belongs to the polysaccharide synthase family.</text>
</comment>
<keyword evidence="5" id="KW-1185">Reference proteome</keyword>
<evidence type="ECO:0000259" key="3">
    <source>
        <dbReference type="Pfam" id="PF02719"/>
    </source>
</evidence>
<proteinExistence type="inferred from homology"/>
<dbReference type="InterPro" id="IPR003869">
    <property type="entry name" value="Polysac_CapD-like"/>
</dbReference>
<dbReference type="Proteomes" id="UP000294513">
    <property type="component" value="Unassembled WGS sequence"/>
</dbReference>